<comment type="catalytic activity">
    <reaction evidence="5">
        <text>[molybdopterin-synthase sulfur-carrier protein]-C-terminal Gly-Gly + ATP + H(+) = [molybdopterin-synthase sulfur-carrier protein]-C-terminal Gly-Gly-AMP + diphosphate</text>
        <dbReference type="Rhea" id="RHEA:43616"/>
        <dbReference type="Rhea" id="RHEA-COMP:12159"/>
        <dbReference type="Rhea" id="RHEA-COMP:12202"/>
        <dbReference type="ChEBI" id="CHEBI:15378"/>
        <dbReference type="ChEBI" id="CHEBI:30616"/>
        <dbReference type="ChEBI" id="CHEBI:33019"/>
        <dbReference type="ChEBI" id="CHEBI:90618"/>
        <dbReference type="ChEBI" id="CHEBI:90778"/>
        <dbReference type="EC" id="2.7.7.80"/>
    </reaction>
</comment>
<comment type="caution">
    <text evidence="15">The sequence shown here is derived from an EMBL/GenBank/DDBJ whole genome shotgun (WGS) entry which is preliminary data.</text>
</comment>
<keyword evidence="3" id="KW-0547">Nucleotide-binding</keyword>
<evidence type="ECO:0000256" key="8">
    <source>
        <dbReference type="ARBA" id="ARBA00066884"/>
    </source>
</evidence>
<dbReference type="GO" id="GO:0005829">
    <property type="term" value="C:cytosol"/>
    <property type="evidence" value="ECO:0007669"/>
    <property type="project" value="TreeGrafter"/>
</dbReference>
<keyword evidence="15" id="KW-0548">Nucleotidyltransferase</keyword>
<dbReference type="Proteomes" id="UP000597886">
    <property type="component" value="Unassembled WGS sequence"/>
</dbReference>
<evidence type="ECO:0000256" key="11">
    <source>
        <dbReference type="ARBA" id="ARBA00075328"/>
    </source>
</evidence>
<dbReference type="CDD" id="cd00757">
    <property type="entry name" value="ThiF_MoeB_HesA_family"/>
    <property type="match status" value="1"/>
</dbReference>
<dbReference type="GO" id="GO:0008146">
    <property type="term" value="F:sulfotransferase activity"/>
    <property type="evidence" value="ECO:0007669"/>
    <property type="project" value="TreeGrafter"/>
</dbReference>
<comment type="similarity">
    <text evidence="1">Belongs to the HesA/MoeB/ThiF family.</text>
</comment>
<name>A0AA90YXY0_9RHOB</name>
<evidence type="ECO:0000256" key="12">
    <source>
        <dbReference type="ARBA" id="ARBA00078531"/>
    </source>
</evidence>
<evidence type="ECO:0000256" key="6">
    <source>
        <dbReference type="ARBA" id="ARBA00055169"/>
    </source>
</evidence>
<evidence type="ECO:0000256" key="4">
    <source>
        <dbReference type="ARBA" id="ARBA00022840"/>
    </source>
</evidence>
<dbReference type="Gene3D" id="3.40.50.720">
    <property type="entry name" value="NAD(P)-binding Rossmann-like Domain"/>
    <property type="match status" value="1"/>
</dbReference>
<evidence type="ECO:0000313" key="16">
    <source>
        <dbReference type="Proteomes" id="UP000597886"/>
    </source>
</evidence>
<dbReference type="FunFam" id="3.40.50.720:FF:000033">
    <property type="entry name" value="Adenylyltransferase and sulfurtransferase MOCS3"/>
    <property type="match status" value="1"/>
</dbReference>
<dbReference type="GO" id="GO:0008641">
    <property type="term" value="F:ubiquitin-like modifier activating enzyme activity"/>
    <property type="evidence" value="ECO:0007669"/>
    <property type="project" value="InterPro"/>
</dbReference>
<keyword evidence="13" id="KW-0812">Transmembrane</keyword>
<evidence type="ECO:0000256" key="13">
    <source>
        <dbReference type="SAM" id="Phobius"/>
    </source>
</evidence>
<dbReference type="GO" id="GO:0061605">
    <property type="term" value="F:molybdopterin-synthase adenylyltransferase activity"/>
    <property type="evidence" value="ECO:0007669"/>
    <property type="project" value="UniProtKB-EC"/>
</dbReference>
<dbReference type="NCBIfam" id="NF004281">
    <property type="entry name" value="PRK05690.1"/>
    <property type="match status" value="1"/>
</dbReference>
<sequence length="349" mass="37152">MLLVFILAAGLWGVGYIAGTSKKARVVSVSVLLAGVILSHLILPDGHPLREATGGSAALWLILVGFAALALLYGRILKALRNRAVSTSEPEPDMPSDRFTEAELDRYARHIVLRELGGPGQKKLKKARVLVIGAGGLGAPALQYLAAAGVGTIGIIDDDVVENANLQRQVIHRDADIGMPKVFSAQQAMEEQNPNVVVLPYHRRLSEEIATDLFADFDLILDGTDNFETRYLANRTAVALGKPLISGALSQWEGQLSVFDPANGSPCYQCIFPEAPAPGLAPSCSEAGVIGPLPGVVGSMMAVEAIKVITGAGMALRGEMLIYDALYGESRKIVLTRRDDCPVCGMRND</sequence>
<dbReference type="EC" id="2.7.7.80" evidence="8"/>
<dbReference type="PANTHER" id="PTHR10953">
    <property type="entry name" value="UBIQUITIN-ACTIVATING ENZYME E1"/>
    <property type="match status" value="1"/>
</dbReference>
<keyword evidence="13" id="KW-1133">Transmembrane helix</keyword>
<comment type="function">
    <text evidence="6">Catalyzes the adenylation by ATP of the carboxyl group of the C-terminal glycine of sulfur carrier protein MoaD.</text>
</comment>
<gene>
    <name evidence="15" type="primary">moeB</name>
    <name evidence="15" type="ORF">GS634_16985</name>
</gene>
<reference evidence="15" key="1">
    <citation type="submission" date="2019-12" db="EMBL/GenBank/DDBJ databases">
        <title>Ruegeria JWLKs population differentiation of coral mucus and skeleton niches.</title>
        <authorList>
            <person name="Luo D."/>
        </authorList>
    </citation>
    <scope>NUCLEOTIDE SEQUENCE</scope>
    <source>
        <strain evidence="15">HKCCD6181</strain>
    </source>
</reference>
<dbReference type="PANTHER" id="PTHR10953:SF102">
    <property type="entry name" value="ADENYLYLTRANSFERASE AND SULFURTRANSFERASE MOCS3"/>
    <property type="match status" value="1"/>
</dbReference>
<dbReference type="InterPro" id="IPR045886">
    <property type="entry name" value="ThiF/MoeB/HesA"/>
</dbReference>
<evidence type="ECO:0000256" key="2">
    <source>
        <dbReference type="ARBA" id="ARBA00022679"/>
    </source>
</evidence>
<evidence type="ECO:0000256" key="1">
    <source>
        <dbReference type="ARBA" id="ARBA00009919"/>
    </source>
</evidence>
<protein>
    <recommendedName>
        <fullName evidence="9">Molybdopterin-synthase adenylyltransferase</fullName>
        <ecNumber evidence="8">2.7.7.80</ecNumber>
    </recommendedName>
    <alternativeName>
        <fullName evidence="12">MoaD protein adenylase</fullName>
    </alternativeName>
    <alternativeName>
        <fullName evidence="10">Molybdopterin-converting factor subunit 1 adenylase</fullName>
    </alternativeName>
    <alternativeName>
        <fullName evidence="11">Sulfur carrier protein MoaD adenylyltransferase</fullName>
    </alternativeName>
</protein>
<organism evidence="15 16">
    <name type="scientific">Ruegeria atlantica</name>
    <dbReference type="NCBI Taxonomy" id="81569"/>
    <lineage>
        <taxon>Bacteria</taxon>
        <taxon>Pseudomonadati</taxon>
        <taxon>Pseudomonadota</taxon>
        <taxon>Alphaproteobacteria</taxon>
        <taxon>Rhodobacterales</taxon>
        <taxon>Roseobacteraceae</taxon>
        <taxon>Ruegeria</taxon>
    </lineage>
</organism>
<dbReference type="RefSeq" id="WP_171331340.1">
    <property type="nucleotide sequence ID" value="NZ_WVRA01000007.1"/>
</dbReference>
<dbReference type="GO" id="GO:0005524">
    <property type="term" value="F:ATP binding"/>
    <property type="evidence" value="ECO:0007669"/>
    <property type="project" value="UniProtKB-KW"/>
</dbReference>
<proteinExistence type="inferred from homology"/>
<dbReference type="GO" id="GO:0004792">
    <property type="term" value="F:thiosulfate-cyanide sulfurtransferase activity"/>
    <property type="evidence" value="ECO:0007669"/>
    <property type="project" value="TreeGrafter"/>
</dbReference>
<evidence type="ECO:0000256" key="10">
    <source>
        <dbReference type="ARBA" id="ARBA00075110"/>
    </source>
</evidence>
<evidence type="ECO:0000256" key="3">
    <source>
        <dbReference type="ARBA" id="ARBA00022741"/>
    </source>
</evidence>
<evidence type="ECO:0000313" key="15">
    <source>
        <dbReference type="EMBL" id="NOE19820.1"/>
    </source>
</evidence>
<keyword evidence="4" id="KW-0067">ATP-binding</keyword>
<keyword evidence="2" id="KW-0808">Transferase</keyword>
<dbReference type="EMBL" id="WVRA01000007">
    <property type="protein sequence ID" value="NOE19820.1"/>
    <property type="molecule type" value="Genomic_DNA"/>
</dbReference>
<keyword evidence="13" id="KW-0472">Membrane</keyword>
<evidence type="ECO:0000256" key="9">
    <source>
        <dbReference type="ARBA" id="ARBA00073635"/>
    </source>
</evidence>
<dbReference type="SUPFAM" id="SSF69572">
    <property type="entry name" value="Activating enzymes of the ubiquitin-like proteins"/>
    <property type="match status" value="1"/>
</dbReference>
<dbReference type="AlphaFoldDB" id="A0AA90YXY0"/>
<evidence type="ECO:0000256" key="5">
    <source>
        <dbReference type="ARBA" id="ARBA00052218"/>
    </source>
</evidence>
<dbReference type="InterPro" id="IPR035985">
    <property type="entry name" value="Ubiquitin-activating_enz"/>
</dbReference>
<feature type="transmembrane region" description="Helical" evidence="13">
    <location>
        <begin position="55"/>
        <end position="74"/>
    </location>
</feature>
<evidence type="ECO:0000256" key="7">
    <source>
        <dbReference type="ARBA" id="ARBA00063809"/>
    </source>
</evidence>
<dbReference type="InterPro" id="IPR000594">
    <property type="entry name" value="ThiF_NAD_FAD-bd"/>
</dbReference>
<accession>A0AA90YXY0</accession>
<comment type="subunit">
    <text evidence="7">Homodimer. Forms a stable heterotetrameric complex of 2 MoeB and 2 MoaD during adenylation of MoaD.</text>
</comment>
<dbReference type="Pfam" id="PF00899">
    <property type="entry name" value="ThiF"/>
    <property type="match status" value="1"/>
</dbReference>
<feature type="domain" description="THIF-type NAD/FAD binding fold" evidence="14">
    <location>
        <begin position="107"/>
        <end position="343"/>
    </location>
</feature>
<feature type="transmembrane region" description="Helical" evidence="13">
    <location>
        <begin position="27"/>
        <end position="43"/>
    </location>
</feature>
<evidence type="ECO:0000259" key="14">
    <source>
        <dbReference type="Pfam" id="PF00899"/>
    </source>
</evidence>